<dbReference type="InterPro" id="IPR023753">
    <property type="entry name" value="FAD/NAD-binding_dom"/>
</dbReference>
<dbReference type="PANTHER" id="PTHR43735">
    <property type="entry name" value="APOPTOSIS-INDUCING FACTOR 1"/>
    <property type="match status" value="1"/>
</dbReference>
<dbReference type="GO" id="GO:0050660">
    <property type="term" value="F:flavin adenine dinucleotide binding"/>
    <property type="evidence" value="ECO:0007669"/>
    <property type="project" value="TreeGrafter"/>
</dbReference>
<gene>
    <name evidence="2" type="ORF">C8F04DRAFT_941387</name>
</gene>
<keyword evidence="3" id="KW-1185">Reference proteome</keyword>
<dbReference type="Gene3D" id="3.50.50.100">
    <property type="match status" value="1"/>
</dbReference>
<dbReference type="AlphaFoldDB" id="A0AAD6XDY6"/>
<protein>
    <submittedName>
        <fullName evidence="2">FAD/NAD-P-binding domain-containing protein</fullName>
    </submittedName>
</protein>
<dbReference type="Pfam" id="PF07992">
    <property type="entry name" value="Pyr_redox_2"/>
    <property type="match status" value="1"/>
</dbReference>
<sequence>MSSQASKPNIVVIGGSYVGECMKFIDTIAPHVAETHNTILVEKNSHFEHIFALPRFSVVPSPSEKAFIPYTNAFHAAPPRSTSVVHGAASQILPDKVVLQSGESIPYEYLVLATGTGFLPLRSRTKAEGVAYGTALQERVRESERVVIIGGGASGVQMATDAKEFYPSKSITLIHSREQLMNRFHPELHSVVSKKLAADGVEVILSQRVKMPSQGFFPISGPSYSVELADGRLIPADVAISCIGATPLSSPIESLSPSLIDQHKFVVVKPTLQVADERYPKVFAIGDVAATGGNKNARSGYAQAEVVVANIKKIIQGASATEVYVPSPLAIHMSTGLWSWIMFRHPPSSTGEPFVEYQDTSEFKGTPEGDARFELGCRRHWALRAPGVSDYKI</sequence>
<dbReference type="GO" id="GO:0005737">
    <property type="term" value="C:cytoplasm"/>
    <property type="evidence" value="ECO:0007669"/>
    <property type="project" value="TreeGrafter"/>
</dbReference>
<evidence type="ECO:0000313" key="2">
    <source>
        <dbReference type="EMBL" id="KAJ7044496.1"/>
    </source>
</evidence>
<evidence type="ECO:0000313" key="3">
    <source>
        <dbReference type="Proteomes" id="UP001218188"/>
    </source>
</evidence>
<dbReference type="Proteomes" id="UP001218188">
    <property type="component" value="Unassembled WGS sequence"/>
</dbReference>
<evidence type="ECO:0000259" key="1">
    <source>
        <dbReference type="Pfam" id="PF07992"/>
    </source>
</evidence>
<feature type="domain" description="FAD/NAD(P)-binding" evidence="1">
    <location>
        <begin position="82"/>
        <end position="299"/>
    </location>
</feature>
<proteinExistence type="predicted"/>
<dbReference type="InterPro" id="IPR036188">
    <property type="entry name" value="FAD/NAD-bd_sf"/>
</dbReference>
<organism evidence="2 3">
    <name type="scientific">Mycena alexandri</name>
    <dbReference type="NCBI Taxonomy" id="1745969"/>
    <lineage>
        <taxon>Eukaryota</taxon>
        <taxon>Fungi</taxon>
        <taxon>Dikarya</taxon>
        <taxon>Basidiomycota</taxon>
        <taxon>Agaricomycotina</taxon>
        <taxon>Agaricomycetes</taxon>
        <taxon>Agaricomycetidae</taxon>
        <taxon>Agaricales</taxon>
        <taxon>Marasmiineae</taxon>
        <taxon>Mycenaceae</taxon>
        <taxon>Mycena</taxon>
    </lineage>
</organism>
<dbReference type="PANTHER" id="PTHR43735:SF11">
    <property type="entry name" value="HYPOTHETICAL OXIDOREDUCTASE (EUROFUNG)"/>
    <property type="match status" value="1"/>
</dbReference>
<reference evidence="2" key="1">
    <citation type="submission" date="2023-03" db="EMBL/GenBank/DDBJ databases">
        <title>Massive genome expansion in bonnet fungi (Mycena s.s.) driven by repeated elements and novel gene families across ecological guilds.</title>
        <authorList>
            <consortium name="Lawrence Berkeley National Laboratory"/>
            <person name="Harder C.B."/>
            <person name="Miyauchi S."/>
            <person name="Viragh M."/>
            <person name="Kuo A."/>
            <person name="Thoen E."/>
            <person name="Andreopoulos B."/>
            <person name="Lu D."/>
            <person name="Skrede I."/>
            <person name="Drula E."/>
            <person name="Henrissat B."/>
            <person name="Morin E."/>
            <person name="Kohler A."/>
            <person name="Barry K."/>
            <person name="LaButti K."/>
            <person name="Morin E."/>
            <person name="Salamov A."/>
            <person name="Lipzen A."/>
            <person name="Mereny Z."/>
            <person name="Hegedus B."/>
            <person name="Baldrian P."/>
            <person name="Stursova M."/>
            <person name="Weitz H."/>
            <person name="Taylor A."/>
            <person name="Grigoriev I.V."/>
            <person name="Nagy L.G."/>
            <person name="Martin F."/>
            <person name="Kauserud H."/>
        </authorList>
    </citation>
    <scope>NUCLEOTIDE SEQUENCE</scope>
    <source>
        <strain evidence="2">CBHHK200</strain>
    </source>
</reference>
<dbReference type="EMBL" id="JARJCM010000006">
    <property type="protein sequence ID" value="KAJ7044496.1"/>
    <property type="molecule type" value="Genomic_DNA"/>
</dbReference>
<dbReference type="PRINTS" id="PR00368">
    <property type="entry name" value="FADPNR"/>
</dbReference>
<dbReference type="GO" id="GO:0004174">
    <property type="term" value="F:electron-transferring-flavoprotein dehydrogenase activity"/>
    <property type="evidence" value="ECO:0007669"/>
    <property type="project" value="TreeGrafter"/>
</dbReference>
<dbReference type="SUPFAM" id="SSF51905">
    <property type="entry name" value="FAD/NAD(P)-binding domain"/>
    <property type="match status" value="1"/>
</dbReference>
<comment type="caution">
    <text evidence="2">The sequence shown here is derived from an EMBL/GenBank/DDBJ whole genome shotgun (WGS) entry which is preliminary data.</text>
</comment>
<name>A0AAD6XDY6_9AGAR</name>
<dbReference type="PRINTS" id="PR00411">
    <property type="entry name" value="PNDRDTASEI"/>
</dbReference>
<accession>A0AAD6XDY6</accession>